<dbReference type="AlphaFoldDB" id="A0A921IUJ4"/>
<feature type="domain" description="J" evidence="3">
    <location>
        <begin position="5"/>
        <end position="77"/>
    </location>
</feature>
<evidence type="ECO:0000256" key="1">
    <source>
        <dbReference type="SAM" id="MobiDB-lite"/>
    </source>
</evidence>
<name>A0A921IUJ4_9ACTN</name>
<dbReference type="PRINTS" id="PR00625">
    <property type="entry name" value="JDOMAIN"/>
</dbReference>
<dbReference type="RefSeq" id="WP_273189427.1">
    <property type="nucleotide sequence ID" value="NZ_DYUZ01000014.1"/>
</dbReference>
<feature type="region of interest" description="Disordered" evidence="1">
    <location>
        <begin position="65"/>
        <end position="97"/>
    </location>
</feature>
<feature type="transmembrane region" description="Helical" evidence="2">
    <location>
        <begin position="156"/>
        <end position="176"/>
    </location>
</feature>
<evidence type="ECO:0000259" key="3">
    <source>
        <dbReference type="PROSITE" id="PS50076"/>
    </source>
</evidence>
<dbReference type="InterPro" id="IPR001623">
    <property type="entry name" value="DnaJ_domain"/>
</dbReference>
<accession>A0A921IUJ4</accession>
<feature type="transmembrane region" description="Helical" evidence="2">
    <location>
        <begin position="133"/>
        <end position="150"/>
    </location>
</feature>
<dbReference type="PROSITE" id="PS50076">
    <property type="entry name" value="DNAJ_2"/>
    <property type="match status" value="1"/>
</dbReference>
<comment type="caution">
    <text evidence="4">The sequence shown here is derived from an EMBL/GenBank/DDBJ whole genome shotgun (WGS) entry which is preliminary data.</text>
</comment>
<keyword evidence="2" id="KW-0472">Membrane</keyword>
<keyword evidence="2" id="KW-1133">Transmembrane helix</keyword>
<dbReference type="EMBL" id="DYUZ01000014">
    <property type="protein sequence ID" value="HJG36941.1"/>
    <property type="molecule type" value="Genomic_DNA"/>
</dbReference>
<dbReference type="Pfam" id="PF00226">
    <property type="entry name" value="DnaJ"/>
    <property type="match status" value="1"/>
</dbReference>
<reference evidence="4" key="1">
    <citation type="journal article" date="2021" name="PeerJ">
        <title>Extensive microbial diversity within the chicken gut microbiome revealed by metagenomics and culture.</title>
        <authorList>
            <person name="Gilroy R."/>
            <person name="Ravi A."/>
            <person name="Getino M."/>
            <person name="Pursley I."/>
            <person name="Horton D.L."/>
            <person name="Alikhan N.F."/>
            <person name="Baker D."/>
            <person name="Gharbi K."/>
            <person name="Hall N."/>
            <person name="Watson M."/>
            <person name="Adriaenssens E.M."/>
            <person name="Foster-Nyarko E."/>
            <person name="Jarju S."/>
            <person name="Secka A."/>
            <person name="Antonio M."/>
            <person name="Oren A."/>
            <person name="Chaudhuri R.R."/>
            <person name="La Ragione R."/>
            <person name="Hildebrand F."/>
            <person name="Pallen M.J."/>
        </authorList>
    </citation>
    <scope>NUCLEOTIDE SEQUENCE</scope>
    <source>
        <strain evidence="4">ChiHjej13B12-9602</strain>
    </source>
</reference>
<protein>
    <submittedName>
        <fullName evidence="4">J domain-containing protein</fullName>
    </submittedName>
</protein>
<dbReference type="CDD" id="cd06257">
    <property type="entry name" value="DnaJ"/>
    <property type="match status" value="1"/>
</dbReference>
<dbReference type="InterPro" id="IPR036869">
    <property type="entry name" value="J_dom_sf"/>
</dbReference>
<organism evidence="4 5">
    <name type="scientific">Enorma phocaeensis</name>
    <dbReference type="NCBI Taxonomy" id="1871019"/>
    <lineage>
        <taxon>Bacteria</taxon>
        <taxon>Bacillati</taxon>
        <taxon>Actinomycetota</taxon>
        <taxon>Coriobacteriia</taxon>
        <taxon>Coriobacteriales</taxon>
        <taxon>Coriobacteriaceae</taxon>
        <taxon>Enorma</taxon>
    </lineage>
</organism>
<proteinExistence type="predicted"/>
<reference evidence="4" key="2">
    <citation type="submission" date="2021-09" db="EMBL/GenBank/DDBJ databases">
        <authorList>
            <person name="Gilroy R."/>
        </authorList>
    </citation>
    <scope>NUCLEOTIDE SEQUENCE</scope>
    <source>
        <strain evidence="4">ChiHjej13B12-9602</strain>
    </source>
</reference>
<dbReference type="Gene3D" id="1.10.287.110">
    <property type="entry name" value="DnaJ domain"/>
    <property type="match status" value="1"/>
</dbReference>
<sequence length="207" mass="22287">MTRDEALTTLGLDEGATREEIQIAHRELAQMLHPDKFSENKRLRSRAEQQMKRINEARDVLLKSVGSARRSGADGTGRSSGGRARGGASGAGAGSDSPAQIRFEAEARAHAAETARLTVAAQLRTMCERRRSMGGLAAVAALAMLVTSRMRGTLGMLVFSVASMLTVWGIVDVVSLSSQIATLRKRSADLLRQRDAARRVAEEASRL</sequence>
<gene>
    <name evidence="4" type="ORF">K8V70_03630</name>
</gene>
<dbReference type="SUPFAM" id="SSF46565">
    <property type="entry name" value="Chaperone J-domain"/>
    <property type="match status" value="1"/>
</dbReference>
<evidence type="ECO:0000313" key="4">
    <source>
        <dbReference type="EMBL" id="HJG36941.1"/>
    </source>
</evidence>
<evidence type="ECO:0000256" key="2">
    <source>
        <dbReference type="SAM" id="Phobius"/>
    </source>
</evidence>
<keyword evidence="2" id="KW-0812">Transmembrane</keyword>
<evidence type="ECO:0000313" key="5">
    <source>
        <dbReference type="Proteomes" id="UP000753256"/>
    </source>
</evidence>
<dbReference type="SMART" id="SM00271">
    <property type="entry name" value="DnaJ"/>
    <property type="match status" value="1"/>
</dbReference>
<dbReference type="Proteomes" id="UP000753256">
    <property type="component" value="Unassembled WGS sequence"/>
</dbReference>
<feature type="compositionally biased region" description="Gly residues" evidence="1">
    <location>
        <begin position="74"/>
        <end position="93"/>
    </location>
</feature>